<keyword evidence="3" id="KW-1185">Reference proteome</keyword>
<dbReference type="RefSeq" id="WP_349216518.1">
    <property type="nucleotide sequence ID" value="NZ_JBBMFA010000100.1"/>
</dbReference>
<dbReference type="Proteomes" id="UP001477672">
    <property type="component" value="Unassembled WGS sequence"/>
</dbReference>
<protein>
    <submittedName>
        <fullName evidence="2">TIM barrel protein</fullName>
    </submittedName>
</protein>
<name>A0ABV1GGT4_9FIRM</name>
<dbReference type="InterPro" id="IPR013022">
    <property type="entry name" value="Xyl_isomerase-like_TIM-brl"/>
</dbReference>
<reference evidence="2 3" key="1">
    <citation type="submission" date="2024-03" db="EMBL/GenBank/DDBJ databases">
        <title>Human intestinal bacterial collection.</title>
        <authorList>
            <person name="Pauvert C."/>
            <person name="Hitch T.C.A."/>
            <person name="Clavel T."/>
        </authorList>
    </citation>
    <scope>NUCLEOTIDE SEQUENCE [LARGE SCALE GENOMIC DNA]</scope>
    <source>
        <strain evidence="2 3">CLA-JM-H11</strain>
    </source>
</reference>
<dbReference type="InterPro" id="IPR050312">
    <property type="entry name" value="IolE/XylAMocC-like"/>
</dbReference>
<dbReference type="PANTHER" id="PTHR12110">
    <property type="entry name" value="HYDROXYPYRUVATE ISOMERASE"/>
    <property type="match status" value="1"/>
</dbReference>
<evidence type="ECO:0000313" key="2">
    <source>
        <dbReference type="EMBL" id="MEQ2520979.1"/>
    </source>
</evidence>
<dbReference type="SUPFAM" id="SSF51658">
    <property type="entry name" value="Xylose isomerase-like"/>
    <property type="match status" value="1"/>
</dbReference>
<feature type="domain" description="Xylose isomerase-like TIM barrel" evidence="1">
    <location>
        <begin position="27"/>
        <end position="253"/>
    </location>
</feature>
<dbReference type="InterPro" id="IPR036237">
    <property type="entry name" value="Xyl_isomerase-like_sf"/>
</dbReference>
<dbReference type="PANTHER" id="PTHR12110:SF21">
    <property type="entry name" value="XYLOSE ISOMERASE-LIKE TIM BARREL DOMAIN-CONTAINING PROTEIN"/>
    <property type="match status" value="1"/>
</dbReference>
<accession>A0ABV1GGT4</accession>
<comment type="caution">
    <text evidence="2">The sequence shown here is derived from an EMBL/GenBank/DDBJ whole genome shotgun (WGS) entry which is preliminary data.</text>
</comment>
<proteinExistence type="predicted"/>
<dbReference type="Pfam" id="PF01261">
    <property type="entry name" value="AP_endonuc_2"/>
    <property type="match status" value="1"/>
</dbReference>
<evidence type="ECO:0000259" key="1">
    <source>
        <dbReference type="Pfam" id="PF01261"/>
    </source>
</evidence>
<organism evidence="2 3">
    <name type="scientific">Ruthenibacterium intestinale</name>
    <dbReference type="NCBI Taxonomy" id="3133163"/>
    <lineage>
        <taxon>Bacteria</taxon>
        <taxon>Bacillati</taxon>
        <taxon>Bacillota</taxon>
        <taxon>Clostridia</taxon>
        <taxon>Eubacteriales</taxon>
        <taxon>Oscillospiraceae</taxon>
        <taxon>Ruthenibacterium</taxon>
    </lineage>
</organism>
<dbReference type="Gene3D" id="3.20.20.150">
    <property type="entry name" value="Divalent-metal-dependent TIM barrel enzymes"/>
    <property type="match status" value="1"/>
</dbReference>
<evidence type="ECO:0000313" key="3">
    <source>
        <dbReference type="Proteomes" id="UP001477672"/>
    </source>
</evidence>
<sequence>MSEKQRIHLAVSNIGFEARDDETVWRSLRQWGYEGLEIAPTRLVGTRPYTKCVQAGEKARMLRDQYGLCIPSMQSIWFGQSGNIFDGEQAERLTAYTRRAVDFAVAVGCPSLVFGNPRQRVMAEENRPEDVLDFFAQISAYACQKGVRIALEANPAVYGTNFCNTTAQALDFAACVPGLKMNYDLGTMLTNGESLDLLFDHLAQVSHIHISEPGLAPVRVREVHRELASGLRAAGYAGFVSVEMKTQEFSVVERVLKETAEVFA</sequence>
<dbReference type="EMBL" id="JBBMFA010000100">
    <property type="protein sequence ID" value="MEQ2520979.1"/>
    <property type="molecule type" value="Genomic_DNA"/>
</dbReference>
<gene>
    <name evidence="2" type="ORF">WMO24_11145</name>
</gene>